<dbReference type="EMBL" id="POTW01000010">
    <property type="protein sequence ID" value="PZF85147.1"/>
    <property type="molecule type" value="Genomic_DNA"/>
</dbReference>
<dbReference type="GO" id="GO:0016811">
    <property type="term" value="F:hydrolase activity, acting on carbon-nitrogen (but not peptide) bonds, in linear amides"/>
    <property type="evidence" value="ECO:0007669"/>
    <property type="project" value="TreeGrafter"/>
</dbReference>
<gene>
    <name evidence="3" type="ORF">C1I92_06095</name>
</gene>
<evidence type="ECO:0000313" key="3">
    <source>
        <dbReference type="EMBL" id="PZF85147.1"/>
    </source>
</evidence>
<comment type="caution">
    <text evidence="3">The sequence shown here is derived from an EMBL/GenBank/DDBJ whole genome shotgun (WGS) entry which is preliminary data.</text>
</comment>
<dbReference type="PANTHER" id="PTHR43674:SF2">
    <property type="entry name" value="BETA-UREIDOPROPIONASE"/>
    <property type="match status" value="1"/>
</dbReference>
<dbReference type="InterPro" id="IPR050345">
    <property type="entry name" value="Aliph_Amidase/BUP"/>
</dbReference>
<evidence type="ECO:0000259" key="2">
    <source>
        <dbReference type="PROSITE" id="PS50263"/>
    </source>
</evidence>
<feature type="domain" description="CN hydrolase" evidence="2">
    <location>
        <begin position="11"/>
        <end position="253"/>
    </location>
</feature>
<reference evidence="3 4" key="1">
    <citation type="submission" date="2018-01" db="EMBL/GenBank/DDBJ databases">
        <title>Draft genome sequence of Jiangella sp. GTF31.</title>
        <authorList>
            <person name="Sahin N."/>
            <person name="Ay H."/>
            <person name="Saygin H."/>
        </authorList>
    </citation>
    <scope>NUCLEOTIDE SEQUENCE [LARGE SCALE GENOMIC DNA]</scope>
    <source>
        <strain evidence="3 4">GTF31</strain>
    </source>
</reference>
<evidence type="ECO:0000313" key="4">
    <source>
        <dbReference type="Proteomes" id="UP000248764"/>
    </source>
</evidence>
<dbReference type="PANTHER" id="PTHR43674">
    <property type="entry name" value="NITRILASE C965.09-RELATED"/>
    <property type="match status" value="1"/>
</dbReference>
<evidence type="ECO:0000256" key="1">
    <source>
        <dbReference type="ARBA" id="ARBA00022801"/>
    </source>
</evidence>
<dbReference type="InterPro" id="IPR003010">
    <property type="entry name" value="C-N_Hydrolase"/>
</dbReference>
<dbReference type="Gene3D" id="3.60.110.10">
    <property type="entry name" value="Carbon-nitrogen hydrolase"/>
    <property type="match status" value="1"/>
</dbReference>
<dbReference type="SUPFAM" id="SSF56317">
    <property type="entry name" value="Carbon-nitrogen hydrolase"/>
    <property type="match status" value="1"/>
</dbReference>
<dbReference type="Pfam" id="PF00795">
    <property type="entry name" value="CN_hydrolase"/>
    <property type="match status" value="1"/>
</dbReference>
<dbReference type="Proteomes" id="UP000248764">
    <property type="component" value="Unassembled WGS sequence"/>
</dbReference>
<dbReference type="PROSITE" id="PS50263">
    <property type="entry name" value="CN_HYDROLASE"/>
    <property type="match status" value="1"/>
</dbReference>
<accession>A0A2W2CA74</accession>
<sequence length="312" mass="32707">MTARRPRKVVVGTAVFGGGRPFPGVPERAAEVSALVESMAAAAASGTTRGGLDLVVLPELVASPPGPDADERALSLDDPVFEVYRSAARRHRTHLVVTLDLAEDGAVSNAAVLLDRAGAVAGVYRKAHPVAEARSATFEGGVTPGSAFPVFACDFGAVGIQICWDVMYDDGWQALAAGGAEIVAFPSASPATVRTAAHAARHRYYVVSSTPRDNAAVYAPSGLVAARRSGPGVLVHELDLSYAVLGWSASLRDGLAFRDAFGDRAGYHYSPREDVGLFWSNDPDLGIDAMVAQLGVEDLRDQLARNARLRAG</sequence>
<name>A0A2W2CA74_9ACTN</name>
<dbReference type="AlphaFoldDB" id="A0A2W2CA74"/>
<dbReference type="CDD" id="cd07197">
    <property type="entry name" value="nitrilase"/>
    <property type="match status" value="1"/>
</dbReference>
<dbReference type="InterPro" id="IPR036526">
    <property type="entry name" value="C-N_Hydrolase_sf"/>
</dbReference>
<protein>
    <recommendedName>
        <fullName evidence="2">CN hydrolase domain-containing protein</fullName>
    </recommendedName>
</protein>
<organism evidence="3 4">
    <name type="scientific">Jiangella anatolica</name>
    <dbReference type="NCBI Taxonomy" id="2670374"/>
    <lineage>
        <taxon>Bacteria</taxon>
        <taxon>Bacillati</taxon>
        <taxon>Actinomycetota</taxon>
        <taxon>Actinomycetes</taxon>
        <taxon>Jiangellales</taxon>
        <taxon>Jiangellaceae</taxon>
        <taxon>Jiangella</taxon>
    </lineage>
</organism>
<keyword evidence="4" id="KW-1185">Reference proteome</keyword>
<keyword evidence="1" id="KW-0378">Hydrolase</keyword>
<proteinExistence type="predicted"/>